<accession>D5PHG6</accession>
<evidence type="ECO:0000313" key="1">
    <source>
        <dbReference type="EMBL" id="EFG74476.1"/>
    </source>
</evidence>
<dbReference type="Proteomes" id="UP000003653">
    <property type="component" value="Unassembled WGS sequence"/>
</dbReference>
<sequence length="134" mass="14591">MRVESTDPRRVGEQLAAIPGDGLDYGLLRYLRADTAERLAPLPGPQLLLNYLGAAHSGGGTGFILERELLAGVSPQPEPDLAVRHELTIVAAMLTSDGQRVLAAQWRSLPDILTEADIAELQHLWVESLREMVT</sequence>
<proteinExistence type="predicted"/>
<dbReference type="Gene3D" id="3.30.559.30">
    <property type="entry name" value="Nonribosomal peptide synthetase, condensation domain"/>
    <property type="match status" value="1"/>
</dbReference>
<organism evidence="1 2">
    <name type="scientific">Mycobacterium parascrofulaceum ATCC BAA-614</name>
    <dbReference type="NCBI Taxonomy" id="525368"/>
    <lineage>
        <taxon>Bacteria</taxon>
        <taxon>Bacillati</taxon>
        <taxon>Actinomycetota</taxon>
        <taxon>Actinomycetes</taxon>
        <taxon>Mycobacteriales</taxon>
        <taxon>Mycobacteriaceae</taxon>
        <taxon>Mycobacterium</taxon>
        <taxon>Mycobacterium simiae complex</taxon>
    </lineage>
</organism>
<protein>
    <submittedName>
        <fullName evidence="1">Non-ribosomal peptide synthase domain TIGR01720</fullName>
    </submittedName>
</protein>
<dbReference type="eggNOG" id="COG1020">
    <property type="taxonomic scope" value="Bacteria"/>
</dbReference>
<comment type="caution">
    <text evidence="1">The sequence shown here is derived from an EMBL/GenBank/DDBJ whole genome shotgun (WGS) entry which is preliminary data.</text>
</comment>
<dbReference type="SUPFAM" id="SSF52777">
    <property type="entry name" value="CoA-dependent acyltransferases"/>
    <property type="match status" value="1"/>
</dbReference>
<gene>
    <name evidence="1" type="primary">mbtF2</name>
    <name evidence="1" type="ORF">HMPREF0591_5610</name>
</gene>
<reference evidence="1 2" key="1">
    <citation type="submission" date="2010-04" db="EMBL/GenBank/DDBJ databases">
        <authorList>
            <person name="Muzny D."/>
            <person name="Qin X."/>
            <person name="Deng J."/>
            <person name="Jiang H."/>
            <person name="Liu Y."/>
            <person name="Qu J."/>
            <person name="Song X.-Z."/>
            <person name="Zhang L."/>
            <person name="Thornton R."/>
            <person name="Coyle M."/>
            <person name="Francisco L."/>
            <person name="Jackson L."/>
            <person name="Javaid M."/>
            <person name="Korchina V."/>
            <person name="Kovar C."/>
            <person name="Mata R."/>
            <person name="Mathew T."/>
            <person name="Ngo R."/>
            <person name="Nguyen L."/>
            <person name="Nguyen N."/>
            <person name="Okwuonu G."/>
            <person name="Ongeri F."/>
            <person name="Pham C."/>
            <person name="Simmons D."/>
            <person name="Wilczek-Boney K."/>
            <person name="Hale W."/>
            <person name="Jakkamsetti A."/>
            <person name="Pham P."/>
            <person name="Ruth R."/>
            <person name="San Lucas F."/>
            <person name="Warren J."/>
            <person name="Zhang J."/>
            <person name="Zhao Z."/>
            <person name="Zhou C."/>
            <person name="Zhu D."/>
            <person name="Lee S."/>
            <person name="Bess C."/>
            <person name="Blankenburg K."/>
            <person name="Forbes L."/>
            <person name="Fu Q."/>
            <person name="Gubbala S."/>
            <person name="Hirani K."/>
            <person name="Jayaseelan J.C."/>
            <person name="Lara F."/>
            <person name="Munidasa M."/>
            <person name="Palculict T."/>
            <person name="Patil S."/>
            <person name="Pu L.-L."/>
            <person name="Saada N."/>
            <person name="Tang L."/>
            <person name="Weissenberger G."/>
            <person name="Zhu Y."/>
            <person name="Hemphill L."/>
            <person name="Shang Y."/>
            <person name="Youmans B."/>
            <person name="Ayvaz T."/>
            <person name="Ross M."/>
            <person name="Santibanez J."/>
            <person name="Aqrawi P."/>
            <person name="Gross S."/>
            <person name="Joshi V."/>
            <person name="Fowler G."/>
            <person name="Nazareth L."/>
            <person name="Reid J."/>
            <person name="Worley K."/>
            <person name="Petrosino J."/>
            <person name="Highlander S."/>
            <person name="Gibbs R."/>
        </authorList>
    </citation>
    <scope>NUCLEOTIDE SEQUENCE [LARGE SCALE GENOMIC DNA]</scope>
    <source>
        <strain evidence="1 2">ATCC BAA-614</strain>
    </source>
</reference>
<dbReference type="AlphaFoldDB" id="D5PHG6"/>
<dbReference type="EMBL" id="ADNV01000358">
    <property type="protein sequence ID" value="EFG74476.1"/>
    <property type="molecule type" value="Genomic_DNA"/>
</dbReference>
<evidence type="ECO:0000313" key="2">
    <source>
        <dbReference type="Proteomes" id="UP000003653"/>
    </source>
</evidence>
<name>D5PHG6_9MYCO</name>
<keyword evidence="2" id="KW-1185">Reference proteome</keyword>
<dbReference type="HOGENOM" id="CLU_1893915_0_0_11"/>